<evidence type="ECO:0000256" key="9">
    <source>
        <dbReference type="ARBA" id="ARBA00022840"/>
    </source>
</evidence>
<dbReference type="EMBL" id="KZ613859">
    <property type="protein sequence ID" value="PMD54695.1"/>
    <property type="molecule type" value="Genomic_DNA"/>
</dbReference>
<dbReference type="InParanoid" id="A0A2J6SV90"/>
<dbReference type="GO" id="GO:0005524">
    <property type="term" value="F:ATP binding"/>
    <property type="evidence" value="ECO:0007669"/>
    <property type="project" value="UniProtKB-KW"/>
</dbReference>
<dbReference type="InterPro" id="IPR019572">
    <property type="entry name" value="UBA_E1_SCCH"/>
</dbReference>
<feature type="domain" description="Ubiquitin-activating enzyme SCCH" evidence="14">
    <location>
        <begin position="315"/>
        <end position="378"/>
    </location>
</feature>
<evidence type="ECO:0000256" key="1">
    <source>
        <dbReference type="ARBA" id="ARBA00004123"/>
    </source>
</evidence>
<dbReference type="Gene3D" id="1.10.10.520">
    <property type="entry name" value="Ubiquitin activating enzymes (Uba3). Chain: B, domain 2"/>
    <property type="match status" value="1"/>
</dbReference>
<dbReference type="InterPro" id="IPR000594">
    <property type="entry name" value="ThiF_NAD_FAD-bd"/>
</dbReference>
<evidence type="ECO:0000259" key="14">
    <source>
        <dbReference type="Pfam" id="PF10585"/>
    </source>
</evidence>
<dbReference type="InterPro" id="IPR028077">
    <property type="entry name" value="UAE_UbL_dom"/>
</dbReference>
<feature type="domain" description="THIF-type NAD/FAD binding fold" evidence="13">
    <location>
        <begin position="13"/>
        <end position="441"/>
    </location>
</feature>
<keyword evidence="6" id="KW-0547">Nucleotide-binding</keyword>
<proteinExistence type="inferred from homology"/>
<comment type="pathway">
    <text evidence="2">Protein modification; protein sumoylation.</text>
</comment>
<reference evidence="16 17" key="1">
    <citation type="submission" date="2016-04" db="EMBL/GenBank/DDBJ databases">
        <title>A degradative enzymes factory behind the ericoid mycorrhizal symbiosis.</title>
        <authorList>
            <consortium name="DOE Joint Genome Institute"/>
            <person name="Martino E."/>
            <person name="Morin E."/>
            <person name="Grelet G."/>
            <person name="Kuo A."/>
            <person name="Kohler A."/>
            <person name="Daghino S."/>
            <person name="Barry K."/>
            <person name="Choi C."/>
            <person name="Cichocki N."/>
            <person name="Clum A."/>
            <person name="Copeland A."/>
            <person name="Hainaut M."/>
            <person name="Haridas S."/>
            <person name="Labutti K."/>
            <person name="Lindquist E."/>
            <person name="Lipzen A."/>
            <person name="Khouja H.-R."/>
            <person name="Murat C."/>
            <person name="Ohm R."/>
            <person name="Olson A."/>
            <person name="Spatafora J."/>
            <person name="Veneault-Fourrey C."/>
            <person name="Henrissat B."/>
            <person name="Grigoriev I."/>
            <person name="Martin F."/>
            <person name="Perotto S."/>
        </authorList>
    </citation>
    <scope>NUCLEOTIDE SEQUENCE [LARGE SCALE GENOMIC DNA]</scope>
    <source>
        <strain evidence="16 17">E</strain>
    </source>
</reference>
<dbReference type="Pfam" id="PF14732">
    <property type="entry name" value="UAE_UbL"/>
    <property type="match status" value="1"/>
</dbReference>
<dbReference type="FunFam" id="3.40.50.720:FF:000618">
    <property type="entry name" value="SUMO-activating enzyme subunit 2"/>
    <property type="match status" value="1"/>
</dbReference>
<dbReference type="Gene3D" id="3.50.50.80">
    <property type="entry name" value="Ubiquitin-activating enzyme E1, inactive adenylation domain, subdomain 1"/>
    <property type="match status" value="1"/>
</dbReference>
<dbReference type="Proteomes" id="UP000235371">
    <property type="component" value="Unassembled WGS sequence"/>
</dbReference>
<gene>
    <name evidence="16" type="ORF">K444DRAFT_646172</name>
</gene>
<evidence type="ECO:0008006" key="18">
    <source>
        <dbReference type="Google" id="ProtNLM"/>
    </source>
</evidence>
<accession>A0A2J6SV90</accession>
<dbReference type="InterPro" id="IPR042449">
    <property type="entry name" value="Ub-E1_IAD_1"/>
</dbReference>
<dbReference type="GO" id="GO:0046872">
    <property type="term" value="F:metal ion binding"/>
    <property type="evidence" value="ECO:0007669"/>
    <property type="project" value="UniProtKB-KW"/>
</dbReference>
<dbReference type="GO" id="GO:0005737">
    <property type="term" value="C:cytoplasm"/>
    <property type="evidence" value="ECO:0007669"/>
    <property type="project" value="TreeGrafter"/>
</dbReference>
<evidence type="ECO:0000256" key="8">
    <source>
        <dbReference type="ARBA" id="ARBA00022833"/>
    </source>
</evidence>
<dbReference type="CDD" id="cd01489">
    <property type="entry name" value="Uba2_SUMO"/>
    <property type="match status" value="1"/>
</dbReference>
<dbReference type="GO" id="GO:0016740">
    <property type="term" value="F:transferase activity"/>
    <property type="evidence" value="ECO:0007669"/>
    <property type="project" value="UniProtKB-KW"/>
</dbReference>
<dbReference type="InterPro" id="IPR023318">
    <property type="entry name" value="Ub_act_enz_dom_a_sf"/>
</dbReference>
<keyword evidence="7" id="KW-0833">Ubl conjugation pathway</keyword>
<dbReference type="Pfam" id="PF10585">
    <property type="entry name" value="UBA_E1_SCCH"/>
    <property type="match status" value="1"/>
</dbReference>
<name>A0A2J6SV90_9HELO</name>
<dbReference type="Pfam" id="PF00899">
    <property type="entry name" value="ThiF"/>
    <property type="match status" value="1"/>
</dbReference>
<evidence type="ECO:0000256" key="3">
    <source>
        <dbReference type="ARBA" id="ARBA00005673"/>
    </source>
</evidence>
<organism evidence="16 17">
    <name type="scientific">Hyaloscypha bicolor E</name>
    <dbReference type="NCBI Taxonomy" id="1095630"/>
    <lineage>
        <taxon>Eukaryota</taxon>
        <taxon>Fungi</taxon>
        <taxon>Dikarya</taxon>
        <taxon>Ascomycota</taxon>
        <taxon>Pezizomycotina</taxon>
        <taxon>Leotiomycetes</taxon>
        <taxon>Helotiales</taxon>
        <taxon>Hyaloscyphaceae</taxon>
        <taxon>Hyaloscypha</taxon>
        <taxon>Hyaloscypha bicolor</taxon>
    </lineage>
</organism>
<evidence type="ECO:0000259" key="15">
    <source>
        <dbReference type="Pfam" id="PF14732"/>
    </source>
</evidence>
<keyword evidence="5" id="KW-0479">Metal-binding</keyword>
<evidence type="ECO:0000256" key="5">
    <source>
        <dbReference type="ARBA" id="ARBA00022723"/>
    </source>
</evidence>
<evidence type="ECO:0000256" key="2">
    <source>
        <dbReference type="ARBA" id="ARBA00004718"/>
    </source>
</evidence>
<comment type="similarity">
    <text evidence="3">Belongs to the ubiquitin-activating E1 family.</text>
</comment>
<keyword evidence="4" id="KW-0808">Transferase</keyword>
<dbReference type="PANTHER" id="PTHR10953:SF5">
    <property type="entry name" value="SUMO-ACTIVATING ENZYME SUBUNIT 2"/>
    <property type="match status" value="1"/>
</dbReference>
<sequence>MAPSKYRDGFNAQSLGVDLNRKVKEARVLMVGAGGIGCELLKNLVLAGFGEVHIVDLDTIDLSNLNRQFLFRHEHIKKSKALVAKEAAHKFNPNVKLEAHHANIKDPQFNVDWFKHFTMVFNALDNLDARRHVNKMCLAADVPLVESGTTGFNGQVQVIKKGITACYDCTPKEVPKSYPVCTIRSTPSQPIHCIVWAKSYLLSEIFGASEDESPEMDHSEDSENAKEIEKLRQESQALKKIRESMGTEPFPQLLFDKVYKDDVVRLRSMEEMWKTRRPPEPLEYSSTAEAASREDVEKTLKDGQRVWDLQENITVFRDSLERLSKRTAKMKASSKGDSADPTITFDKDDEDTLDFVTAGANLRSIVFGIETKSRFDIKQMAGNIIPAIATTNAIVAGLCVLQAYKVLRGEFTSTKEVFLSPFAPERLLASGRPRDPNPDCPVCSVAQTRVLVDMSRATLKDLVEDFLQLELGYGEELVVNHGDNLLYDQDETENLARKLSELGIKGDSFLTIVDEEDENPRVNLVLNVQEKYVVFSRTALDGKPIKSLDIPAKQASDDNSTPPSPIPRRKKSVPQSNGHTNGNGTSASLAVLENGSGKKRAAAEAFDGDTPSSKRSKIVSNDVDDGVIVLDDTDGAILIDDD</sequence>
<evidence type="ECO:0000313" key="16">
    <source>
        <dbReference type="EMBL" id="PMD54695.1"/>
    </source>
</evidence>
<dbReference type="FunFam" id="3.50.50.80:FF:000002">
    <property type="entry name" value="SUMO-activating enzyme subunit 2"/>
    <property type="match status" value="1"/>
</dbReference>
<evidence type="ECO:0000256" key="11">
    <source>
        <dbReference type="PROSITE-ProRule" id="PRU10132"/>
    </source>
</evidence>
<dbReference type="UniPathway" id="UPA00886"/>
<evidence type="ECO:0000313" key="17">
    <source>
        <dbReference type="Proteomes" id="UP000235371"/>
    </source>
</evidence>
<evidence type="ECO:0000256" key="4">
    <source>
        <dbReference type="ARBA" id="ARBA00022679"/>
    </source>
</evidence>
<dbReference type="InterPro" id="IPR033127">
    <property type="entry name" value="UBQ-activ_enz_E1_Cys_AS"/>
</dbReference>
<dbReference type="Gene3D" id="3.10.290.20">
    <property type="entry name" value="Ubiquitin-like 2 activating enzyme e1b. Chain: B, domain 3"/>
    <property type="match status" value="1"/>
</dbReference>
<dbReference type="STRING" id="1095630.A0A2J6SV90"/>
<dbReference type="GeneID" id="36593250"/>
<evidence type="ECO:0000256" key="7">
    <source>
        <dbReference type="ARBA" id="ARBA00022786"/>
    </source>
</evidence>
<protein>
    <recommendedName>
        <fullName evidence="18">Ubiquitin-activating enzyme E1-like</fullName>
    </recommendedName>
</protein>
<evidence type="ECO:0000256" key="6">
    <source>
        <dbReference type="ARBA" id="ARBA00022741"/>
    </source>
</evidence>
<dbReference type="PROSITE" id="PS00865">
    <property type="entry name" value="UBIQUITIN_ACTIVAT_2"/>
    <property type="match status" value="1"/>
</dbReference>
<dbReference type="GO" id="GO:0016925">
    <property type="term" value="P:protein sumoylation"/>
    <property type="evidence" value="ECO:0007669"/>
    <property type="project" value="UniProtKB-UniPathway"/>
</dbReference>
<keyword evidence="10" id="KW-0539">Nucleus</keyword>
<keyword evidence="9" id="KW-0067">ATP-binding</keyword>
<dbReference type="RefSeq" id="XP_024731599.1">
    <property type="nucleotide sequence ID" value="XM_024885173.1"/>
</dbReference>
<feature type="domain" description="Ubiquitin/SUMO-activating enzyme ubiquitin-like" evidence="15">
    <location>
        <begin position="451"/>
        <end position="531"/>
    </location>
</feature>
<evidence type="ECO:0000259" key="13">
    <source>
        <dbReference type="Pfam" id="PF00899"/>
    </source>
</evidence>
<dbReference type="GO" id="GO:0031510">
    <property type="term" value="C:SUMO activating enzyme complex"/>
    <property type="evidence" value="ECO:0007669"/>
    <property type="project" value="TreeGrafter"/>
</dbReference>
<feature type="compositionally biased region" description="Polar residues" evidence="12">
    <location>
        <begin position="573"/>
        <end position="588"/>
    </location>
</feature>
<dbReference type="FunFam" id="1.10.10.520:FF:000003">
    <property type="entry name" value="Ubiquitin-activating enzyme E1-like"/>
    <property type="match status" value="1"/>
</dbReference>
<dbReference type="OrthoDB" id="10255449at2759"/>
<evidence type="ECO:0000256" key="10">
    <source>
        <dbReference type="ARBA" id="ARBA00023242"/>
    </source>
</evidence>
<dbReference type="FunCoup" id="A0A2J6SV90">
    <property type="interactions" value="1828"/>
</dbReference>
<dbReference type="InterPro" id="IPR035985">
    <property type="entry name" value="Ubiquitin-activating_enz"/>
</dbReference>
<evidence type="ECO:0000256" key="12">
    <source>
        <dbReference type="SAM" id="MobiDB-lite"/>
    </source>
</evidence>
<dbReference type="GO" id="GO:0019948">
    <property type="term" value="F:SUMO activating enzyme activity"/>
    <property type="evidence" value="ECO:0007669"/>
    <property type="project" value="TreeGrafter"/>
</dbReference>
<dbReference type="AlphaFoldDB" id="A0A2J6SV90"/>
<keyword evidence="17" id="KW-1185">Reference proteome</keyword>
<dbReference type="PANTHER" id="PTHR10953">
    <property type="entry name" value="UBIQUITIN-ACTIVATING ENZYME E1"/>
    <property type="match status" value="1"/>
</dbReference>
<dbReference type="InterPro" id="IPR045886">
    <property type="entry name" value="ThiF/MoeB/HesA"/>
</dbReference>
<keyword evidence="8" id="KW-0862">Zinc</keyword>
<feature type="active site" description="Glycyl thioester intermediate" evidence="11">
    <location>
        <position position="181"/>
    </location>
</feature>
<dbReference type="SUPFAM" id="SSF69572">
    <property type="entry name" value="Activating enzymes of the ubiquitin-like proteins"/>
    <property type="match status" value="1"/>
</dbReference>
<comment type="subcellular location">
    <subcellularLocation>
        <location evidence="1">Nucleus</location>
    </subcellularLocation>
</comment>
<feature type="region of interest" description="Disordered" evidence="12">
    <location>
        <begin position="548"/>
        <end position="618"/>
    </location>
</feature>